<evidence type="ECO:0000256" key="7">
    <source>
        <dbReference type="ARBA" id="ARBA00022692"/>
    </source>
</evidence>
<dbReference type="FunFam" id="2.90.10.10:FF:000009">
    <property type="entry name" value="Receptor-like serine/threonine-protein kinase SD1-8"/>
    <property type="match status" value="1"/>
</dbReference>
<keyword evidence="10" id="KW-0547">Nucleotide-binding</keyword>
<keyword evidence="14" id="KW-0472">Membrane</keyword>
<evidence type="ECO:0000313" key="22">
    <source>
        <dbReference type="Proteomes" id="UP001177003"/>
    </source>
</evidence>
<evidence type="ECO:0000256" key="1">
    <source>
        <dbReference type="ARBA" id="ARBA00004251"/>
    </source>
</evidence>
<evidence type="ECO:0000256" key="12">
    <source>
        <dbReference type="ARBA" id="ARBA00022840"/>
    </source>
</evidence>
<sequence>MTWWNCWNQHMQKLSILIKHDSVNQSLTGNQTLVSPAENFELGFFKPGQSPNYYIGIWYMKVKTRTIVWVANRETPISDAFSSKLQILNGNLVLLNESNTQIWSTNITPTPTPTPTPSALSVVLLDDGNLVLRYNSSSSSSSITPIWQSFDHPTNTFLPGGKLGYNKRTNTKQIITSWKSTEDPSMGPFSLEVDQDEKQYVIKWNKSEQYWASGSWNGRIFSSVP</sequence>
<keyword evidence="6" id="KW-0808">Transferase</keyword>
<evidence type="ECO:0000259" key="20">
    <source>
        <dbReference type="PROSITE" id="PS50927"/>
    </source>
</evidence>
<keyword evidence="16" id="KW-0675">Receptor</keyword>
<dbReference type="SMART" id="SM00108">
    <property type="entry name" value="B_lectin"/>
    <property type="match status" value="1"/>
</dbReference>
<dbReference type="GO" id="GO:0005524">
    <property type="term" value="F:ATP binding"/>
    <property type="evidence" value="ECO:0007669"/>
    <property type="project" value="UniProtKB-KW"/>
</dbReference>
<gene>
    <name evidence="21" type="ORF">LSALG_LOCUS15615</name>
</gene>
<evidence type="ECO:0000256" key="8">
    <source>
        <dbReference type="ARBA" id="ARBA00022729"/>
    </source>
</evidence>
<keyword evidence="8" id="KW-0732">Signal</keyword>
<evidence type="ECO:0000256" key="11">
    <source>
        <dbReference type="ARBA" id="ARBA00022777"/>
    </source>
</evidence>
<evidence type="ECO:0000256" key="6">
    <source>
        <dbReference type="ARBA" id="ARBA00022679"/>
    </source>
</evidence>
<evidence type="ECO:0000256" key="19">
    <source>
        <dbReference type="ARBA" id="ARBA00048679"/>
    </source>
</evidence>
<evidence type="ECO:0000256" key="18">
    <source>
        <dbReference type="ARBA" id="ARBA00047899"/>
    </source>
</evidence>
<dbReference type="InterPro" id="IPR036426">
    <property type="entry name" value="Bulb-type_lectin_dom_sf"/>
</dbReference>
<keyword evidence="12" id="KW-0067">ATP-binding</keyword>
<comment type="catalytic activity">
    <reaction evidence="19">
        <text>L-seryl-[protein] + ATP = O-phospho-L-seryl-[protein] + ADP + H(+)</text>
        <dbReference type="Rhea" id="RHEA:17989"/>
        <dbReference type="Rhea" id="RHEA-COMP:9863"/>
        <dbReference type="Rhea" id="RHEA-COMP:11604"/>
        <dbReference type="ChEBI" id="CHEBI:15378"/>
        <dbReference type="ChEBI" id="CHEBI:29999"/>
        <dbReference type="ChEBI" id="CHEBI:30616"/>
        <dbReference type="ChEBI" id="CHEBI:83421"/>
        <dbReference type="ChEBI" id="CHEBI:456216"/>
        <dbReference type="EC" id="2.7.11.1"/>
    </reaction>
</comment>
<comment type="catalytic activity">
    <reaction evidence="18">
        <text>L-threonyl-[protein] + ATP = O-phospho-L-threonyl-[protein] + ADP + H(+)</text>
        <dbReference type="Rhea" id="RHEA:46608"/>
        <dbReference type="Rhea" id="RHEA-COMP:11060"/>
        <dbReference type="Rhea" id="RHEA-COMP:11605"/>
        <dbReference type="ChEBI" id="CHEBI:15378"/>
        <dbReference type="ChEBI" id="CHEBI:30013"/>
        <dbReference type="ChEBI" id="CHEBI:30616"/>
        <dbReference type="ChEBI" id="CHEBI:61977"/>
        <dbReference type="ChEBI" id="CHEBI:456216"/>
        <dbReference type="EC" id="2.7.11.1"/>
    </reaction>
</comment>
<evidence type="ECO:0000256" key="3">
    <source>
        <dbReference type="ARBA" id="ARBA00022475"/>
    </source>
</evidence>
<dbReference type="InterPro" id="IPR001480">
    <property type="entry name" value="Bulb-type_lectin_dom"/>
</dbReference>
<organism evidence="21 22">
    <name type="scientific">Lactuca saligna</name>
    <name type="common">Willowleaf lettuce</name>
    <dbReference type="NCBI Taxonomy" id="75948"/>
    <lineage>
        <taxon>Eukaryota</taxon>
        <taxon>Viridiplantae</taxon>
        <taxon>Streptophyta</taxon>
        <taxon>Embryophyta</taxon>
        <taxon>Tracheophyta</taxon>
        <taxon>Spermatophyta</taxon>
        <taxon>Magnoliopsida</taxon>
        <taxon>eudicotyledons</taxon>
        <taxon>Gunneridae</taxon>
        <taxon>Pentapetalae</taxon>
        <taxon>asterids</taxon>
        <taxon>campanulids</taxon>
        <taxon>Asterales</taxon>
        <taxon>Asteraceae</taxon>
        <taxon>Cichorioideae</taxon>
        <taxon>Cichorieae</taxon>
        <taxon>Lactucinae</taxon>
        <taxon>Lactuca</taxon>
    </lineage>
</organism>
<keyword evidence="13" id="KW-1133">Transmembrane helix</keyword>
<evidence type="ECO:0000256" key="2">
    <source>
        <dbReference type="ARBA" id="ARBA00012513"/>
    </source>
</evidence>
<evidence type="ECO:0000313" key="21">
    <source>
        <dbReference type="EMBL" id="CAI9275591.1"/>
    </source>
</evidence>
<dbReference type="CDD" id="cd00028">
    <property type="entry name" value="B_lectin"/>
    <property type="match status" value="1"/>
</dbReference>
<dbReference type="Proteomes" id="UP001177003">
    <property type="component" value="Chromosome 3"/>
</dbReference>
<keyword evidence="11" id="KW-0418">Kinase</keyword>
<reference evidence="21" key="1">
    <citation type="submission" date="2023-04" db="EMBL/GenBank/DDBJ databases">
        <authorList>
            <person name="Vijverberg K."/>
            <person name="Xiong W."/>
            <person name="Schranz E."/>
        </authorList>
    </citation>
    <scope>NUCLEOTIDE SEQUENCE</scope>
</reference>
<keyword evidence="15" id="KW-1015">Disulfide bond</keyword>
<dbReference type="SUPFAM" id="SSF51110">
    <property type="entry name" value="alpha-D-mannose-specific plant lectins"/>
    <property type="match status" value="1"/>
</dbReference>
<evidence type="ECO:0000256" key="9">
    <source>
        <dbReference type="ARBA" id="ARBA00022734"/>
    </source>
</evidence>
<name>A0AA36DXY4_LACSI</name>
<evidence type="ECO:0000256" key="10">
    <source>
        <dbReference type="ARBA" id="ARBA00022741"/>
    </source>
</evidence>
<keyword evidence="22" id="KW-1185">Reference proteome</keyword>
<evidence type="ECO:0000256" key="13">
    <source>
        <dbReference type="ARBA" id="ARBA00022989"/>
    </source>
</evidence>
<comment type="subcellular location">
    <subcellularLocation>
        <location evidence="1">Cell membrane</location>
        <topology evidence="1">Single-pass type I membrane protein</topology>
    </subcellularLocation>
</comment>
<evidence type="ECO:0000256" key="16">
    <source>
        <dbReference type="ARBA" id="ARBA00023170"/>
    </source>
</evidence>
<dbReference type="PANTHER" id="PTHR32444:SF247">
    <property type="entry name" value="OS01G0958200 PROTEIN"/>
    <property type="match status" value="1"/>
</dbReference>
<proteinExistence type="predicted"/>
<evidence type="ECO:0000256" key="15">
    <source>
        <dbReference type="ARBA" id="ARBA00023157"/>
    </source>
</evidence>
<dbReference type="Gene3D" id="2.90.10.10">
    <property type="entry name" value="Bulb-type lectin domain"/>
    <property type="match status" value="1"/>
</dbReference>
<dbReference type="Pfam" id="PF01453">
    <property type="entry name" value="B_lectin"/>
    <property type="match status" value="1"/>
</dbReference>
<dbReference type="PROSITE" id="PS50927">
    <property type="entry name" value="BULB_LECTIN"/>
    <property type="match status" value="1"/>
</dbReference>
<dbReference type="GO" id="GO:0030246">
    <property type="term" value="F:carbohydrate binding"/>
    <property type="evidence" value="ECO:0007669"/>
    <property type="project" value="UniProtKB-KW"/>
</dbReference>
<dbReference type="EC" id="2.7.11.1" evidence="2"/>
<dbReference type="PANTHER" id="PTHR32444">
    <property type="entry name" value="BULB-TYPE LECTIN DOMAIN-CONTAINING PROTEIN"/>
    <property type="match status" value="1"/>
</dbReference>
<dbReference type="AlphaFoldDB" id="A0AA36DXY4"/>
<feature type="domain" description="Bulb-type lectin" evidence="20">
    <location>
        <begin position="18"/>
        <end position="145"/>
    </location>
</feature>
<dbReference type="GO" id="GO:0004674">
    <property type="term" value="F:protein serine/threonine kinase activity"/>
    <property type="evidence" value="ECO:0007669"/>
    <property type="project" value="UniProtKB-KW"/>
</dbReference>
<evidence type="ECO:0000256" key="17">
    <source>
        <dbReference type="ARBA" id="ARBA00023180"/>
    </source>
</evidence>
<evidence type="ECO:0000256" key="4">
    <source>
        <dbReference type="ARBA" id="ARBA00022527"/>
    </source>
</evidence>
<keyword evidence="7" id="KW-0812">Transmembrane</keyword>
<keyword evidence="17" id="KW-0325">Glycoprotein</keyword>
<evidence type="ECO:0000256" key="5">
    <source>
        <dbReference type="ARBA" id="ARBA00022553"/>
    </source>
</evidence>
<keyword evidence="3" id="KW-1003">Cell membrane</keyword>
<keyword evidence="4" id="KW-0723">Serine/threonine-protein kinase</keyword>
<keyword evidence="5" id="KW-0597">Phosphoprotein</keyword>
<keyword evidence="9" id="KW-0430">Lectin</keyword>
<protein>
    <recommendedName>
        <fullName evidence="2">non-specific serine/threonine protein kinase</fullName>
        <ecNumber evidence="2">2.7.11.1</ecNumber>
    </recommendedName>
</protein>
<accession>A0AA36DXY4</accession>
<evidence type="ECO:0000256" key="14">
    <source>
        <dbReference type="ARBA" id="ARBA00023136"/>
    </source>
</evidence>
<dbReference type="GO" id="GO:0005886">
    <property type="term" value="C:plasma membrane"/>
    <property type="evidence" value="ECO:0007669"/>
    <property type="project" value="UniProtKB-SubCell"/>
</dbReference>
<dbReference type="EMBL" id="OX465079">
    <property type="protein sequence ID" value="CAI9275591.1"/>
    <property type="molecule type" value="Genomic_DNA"/>
</dbReference>